<dbReference type="InterPro" id="IPR016631">
    <property type="entry name" value="Regulatory_RpfE"/>
</dbReference>
<accession>A0A3B1C291</accession>
<dbReference type="GO" id="GO:0004619">
    <property type="term" value="F:phosphoglycerate mutase activity"/>
    <property type="evidence" value="ECO:0007669"/>
    <property type="project" value="InterPro"/>
</dbReference>
<dbReference type="PIRSF" id="PIRSF015283">
    <property type="entry name" value="Regulatory_RpfE"/>
    <property type="match status" value="1"/>
</dbReference>
<gene>
    <name evidence="1" type="ORF">MNBD_GAMMA24-1785</name>
</gene>
<dbReference type="EMBL" id="UOFZ01000064">
    <property type="protein sequence ID" value="VAX12795.1"/>
    <property type="molecule type" value="Genomic_DNA"/>
</dbReference>
<protein>
    <recommendedName>
        <fullName evidence="2">Regulatory protein, RpfE type</fullName>
    </recommendedName>
</protein>
<reference evidence="1" key="1">
    <citation type="submission" date="2018-06" db="EMBL/GenBank/DDBJ databases">
        <authorList>
            <person name="Zhirakovskaya E."/>
        </authorList>
    </citation>
    <scope>NUCLEOTIDE SEQUENCE</scope>
</reference>
<name>A0A3B1C291_9ZZZZ</name>
<evidence type="ECO:0000313" key="1">
    <source>
        <dbReference type="EMBL" id="VAX12795.1"/>
    </source>
</evidence>
<organism evidence="1">
    <name type="scientific">hydrothermal vent metagenome</name>
    <dbReference type="NCBI Taxonomy" id="652676"/>
    <lineage>
        <taxon>unclassified sequences</taxon>
        <taxon>metagenomes</taxon>
        <taxon>ecological metagenomes</taxon>
    </lineage>
</organism>
<sequence>MKSITLFVPGLLGLTEAFKHLPERDIPGLKNLQRFLSRAEKKSVNIYDWHTGLASLFQLEKLSVAELRYRQFARTTEKNIFYLCADPVYIQPDLNSAVLLAHEELDLSLDDARELAVAINTHFIDESWSLEVLSAHHWIMKLEQAAVLDTTPLARIRGQAISHALPQGVDSRYWQRMQNEIQMLLFAHPLNEKRETHGKLPVNSLWLWGEGVLPDKTMADWQSIFGQGELLDALAGWSSAERQAISIHDKLVIDKPNGKILLASDEFISIVQEQDVDAWIKVLEQLEHNWTGVLLRLLAAGELDSVVLLVGNGIQFSLNRKRLKRWWRRTKPITEIFVDG</sequence>
<dbReference type="AlphaFoldDB" id="A0A3B1C291"/>
<evidence type="ECO:0008006" key="2">
    <source>
        <dbReference type="Google" id="ProtNLM"/>
    </source>
</evidence>
<proteinExistence type="predicted"/>